<dbReference type="InterPro" id="IPR002646">
    <property type="entry name" value="PolA_pol_head_dom"/>
</dbReference>
<sequence length="462" mass="52257">MKLEKEPVFLPASFKDKCLHLFKLIKDAGGKPHLVGGSVRDALLGEPVKDVDIEVFGLEIRKLENLLSDHYSVDEVGKAFSVFKIRGIAIDISLPRRESKSGKGHKGFEIEGDPNMGPKEAAGRRDFTVNAISWDPIENRIFDPFDGLKDLEMGILRHTTEKFVEDPLRVLRAMQLAARFRFQVSADTVELCRHIEPEDLPPERVFEEFRKLLLKGREISTGLDFLRSCDWLKDFPELNLLVGCKQEPEWHPEGDVWTHTLHCMDAFAEERTGDDWEDLVVGFATLCHDLGKPLTTVFESGRIRSPRHESAGEVPTRSFLQRMTQHKELIDSVIPLVSTHLRPLELYRSKAGDSAIRRLARKVKRIDRLVRVAQADMKGRPPLKVDRFDAGEWLISRAEALAVIDSAPKPIVLGRHLIKLGQEPGPSFGPLLAQCYEAQLDGEFTDLPSGMKTLQRILSEKK</sequence>
<evidence type="ECO:0000259" key="12">
    <source>
        <dbReference type="Pfam" id="PF01966"/>
    </source>
</evidence>
<evidence type="ECO:0000313" key="13">
    <source>
        <dbReference type="EMBL" id="AWT59145.1"/>
    </source>
</evidence>
<dbReference type="Gene3D" id="1.10.3090.10">
    <property type="entry name" value="cca-adding enzyme, domain 2"/>
    <property type="match status" value="1"/>
</dbReference>
<keyword evidence="6" id="KW-0067">ATP-binding</keyword>
<keyword evidence="4" id="KW-0479">Metal-binding</keyword>
<evidence type="ECO:0000256" key="3">
    <source>
        <dbReference type="ARBA" id="ARBA00022695"/>
    </source>
</evidence>
<keyword evidence="7" id="KW-0460">Magnesium</keyword>
<dbReference type="InterPro" id="IPR006674">
    <property type="entry name" value="HD_domain"/>
</dbReference>
<evidence type="ECO:0000256" key="7">
    <source>
        <dbReference type="ARBA" id="ARBA00022842"/>
    </source>
</evidence>
<reference evidence="13 14" key="1">
    <citation type="submission" date="2018-06" db="EMBL/GenBank/DDBJ databases">
        <title>Draft Genome Sequence of a Novel Marine Bacterium Related to the Verrucomicrobia.</title>
        <authorList>
            <person name="Vosseberg J."/>
            <person name="Martijn J."/>
            <person name="Ettema T.J.G."/>
        </authorList>
    </citation>
    <scope>NUCLEOTIDE SEQUENCE [LARGE SCALE GENOMIC DNA]</scope>
    <source>
        <strain evidence="13">TARA_B100001123</strain>
    </source>
</reference>
<dbReference type="SUPFAM" id="SSF81891">
    <property type="entry name" value="Poly A polymerase C-terminal region-like"/>
    <property type="match status" value="1"/>
</dbReference>
<dbReference type="CDD" id="cd00077">
    <property type="entry name" value="HDc"/>
    <property type="match status" value="1"/>
</dbReference>
<evidence type="ECO:0000256" key="9">
    <source>
        <dbReference type="RuleBase" id="RU003953"/>
    </source>
</evidence>
<evidence type="ECO:0000313" key="14">
    <source>
        <dbReference type="Proteomes" id="UP000247465"/>
    </source>
</evidence>
<feature type="domain" description="Poly A polymerase head" evidence="11">
    <location>
        <begin position="34"/>
        <end position="157"/>
    </location>
</feature>
<evidence type="ECO:0000259" key="11">
    <source>
        <dbReference type="Pfam" id="PF01743"/>
    </source>
</evidence>
<dbReference type="AlphaFoldDB" id="A0A2Z4ACW4"/>
<dbReference type="InterPro" id="IPR043519">
    <property type="entry name" value="NT_sf"/>
</dbReference>
<dbReference type="PANTHER" id="PTHR47545">
    <property type="entry name" value="MULTIFUNCTIONAL CCA PROTEIN"/>
    <property type="match status" value="1"/>
</dbReference>
<organism evidence="13 14">
    <name type="scientific">Candidatus Moanibacter tarae</name>
    <dbReference type="NCBI Taxonomy" id="2200854"/>
    <lineage>
        <taxon>Bacteria</taxon>
        <taxon>Pseudomonadati</taxon>
        <taxon>Verrucomicrobiota</taxon>
        <taxon>Opitutia</taxon>
        <taxon>Puniceicoccales</taxon>
        <taxon>Puniceicoccales incertae sedis</taxon>
        <taxon>Candidatus Moanibacter</taxon>
    </lineage>
</organism>
<dbReference type="PANTHER" id="PTHR47545:SF1">
    <property type="entry name" value="MULTIFUNCTIONAL CCA PROTEIN"/>
    <property type="match status" value="1"/>
</dbReference>
<dbReference type="InterPro" id="IPR003607">
    <property type="entry name" value="HD/PDEase_dom"/>
</dbReference>
<feature type="domain" description="HD" evidence="12">
    <location>
        <begin position="259"/>
        <end position="370"/>
    </location>
</feature>
<evidence type="ECO:0000256" key="8">
    <source>
        <dbReference type="ARBA" id="ARBA00022884"/>
    </source>
</evidence>
<feature type="compositionally biased region" description="Basic and acidic residues" evidence="10">
    <location>
        <begin position="100"/>
        <end position="109"/>
    </location>
</feature>
<dbReference type="Proteomes" id="UP000247465">
    <property type="component" value="Chromosome"/>
</dbReference>
<feature type="region of interest" description="Disordered" evidence="10">
    <location>
        <begin position="100"/>
        <end position="121"/>
    </location>
</feature>
<keyword evidence="1 9" id="KW-0808">Transferase</keyword>
<evidence type="ECO:0000256" key="1">
    <source>
        <dbReference type="ARBA" id="ARBA00022679"/>
    </source>
</evidence>
<evidence type="ECO:0000256" key="2">
    <source>
        <dbReference type="ARBA" id="ARBA00022694"/>
    </source>
</evidence>
<keyword evidence="2" id="KW-0819">tRNA processing</keyword>
<evidence type="ECO:0000256" key="6">
    <source>
        <dbReference type="ARBA" id="ARBA00022840"/>
    </source>
</evidence>
<evidence type="ECO:0000256" key="10">
    <source>
        <dbReference type="SAM" id="MobiDB-lite"/>
    </source>
</evidence>
<dbReference type="InterPro" id="IPR050124">
    <property type="entry name" value="tRNA_CCA-adding_enzyme"/>
</dbReference>
<dbReference type="SUPFAM" id="SSF81301">
    <property type="entry name" value="Nucleotidyltransferase"/>
    <property type="match status" value="1"/>
</dbReference>
<gene>
    <name evidence="13" type="primary">cca</name>
    <name evidence="13" type="ORF">DF168_00325</name>
</gene>
<dbReference type="GO" id="GO:0016779">
    <property type="term" value="F:nucleotidyltransferase activity"/>
    <property type="evidence" value="ECO:0007669"/>
    <property type="project" value="UniProtKB-KW"/>
</dbReference>
<keyword evidence="3" id="KW-0548">Nucleotidyltransferase</keyword>
<keyword evidence="5" id="KW-0547">Nucleotide-binding</keyword>
<keyword evidence="8 9" id="KW-0694">RNA-binding</keyword>
<dbReference type="CDD" id="cd05398">
    <property type="entry name" value="NT_ClassII-CCAase"/>
    <property type="match status" value="1"/>
</dbReference>
<protein>
    <submittedName>
        <fullName evidence="13">Multifunctional CCA protein</fullName>
    </submittedName>
</protein>
<dbReference type="Pfam" id="PF01966">
    <property type="entry name" value="HD"/>
    <property type="match status" value="1"/>
</dbReference>
<comment type="similarity">
    <text evidence="9">Belongs to the tRNA nucleotidyltransferase/poly(A) polymerase family.</text>
</comment>
<dbReference type="Pfam" id="PF01743">
    <property type="entry name" value="PolyA_pol"/>
    <property type="match status" value="1"/>
</dbReference>
<dbReference type="EMBL" id="CP029803">
    <property type="protein sequence ID" value="AWT59145.1"/>
    <property type="molecule type" value="Genomic_DNA"/>
</dbReference>
<evidence type="ECO:0000256" key="4">
    <source>
        <dbReference type="ARBA" id="ARBA00022723"/>
    </source>
</evidence>
<dbReference type="GO" id="GO:0005524">
    <property type="term" value="F:ATP binding"/>
    <property type="evidence" value="ECO:0007669"/>
    <property type="project" value="UniProtKB-KW"/>
</dbReference>
<dbReference type="Gene3D" id="3.30.460.10">
    <property type="entry name" value="Beta Polymerase, domain 2"/>
    <property type="match status" value="1"/>
</dbReference>
<dbReference type="GO" id="GO:0046872">
    <property type="term" value="F:metal ion binding"/>
    <property type="evidence" value="ECO:0007669"/>
    <property type="project" value="UniProtKB-KW"/>
</dbReference>
<evidence type="ECO:0000256" key="5">
    <source>
        <dbReference type="ARBA" id="ARBA00022741"/>
    </source>
</evidence>
<proteinExistence type="inferred from homology"/>
<dbReference type="KEGG" id="mtar:DF168_00325"/>
<accession>A0A2Z4ACW4</accession>
<dbReference type="GO" id="GO:0008033">
    <property type="term" value="P:tRNA processing"/>
    <property type="evidence" value="ECO:0007669"/>
    <property type="project" value="UniProtKB-KW"/>
</dbReference>
<dbReference type="GO" id="GO:0003723">
    <property type="term" value="F:RNA binding"/>
    <property type="evidence" value="ECO:0007669"/>
    <property type="project" value="UniProtKB-KW"/>
</dbReference>
<name>A0A2Z4ACW4_9BACT</name>